<organism evidence="6 7">
    <name type="scientific">Brevibacterium yomogidense</name>
    <dbReference type="NCBI Taxonomy" id="946573"/>
    <lineage>
        <taxon>Bacteria</taxon>
        <taxon>Bacillati</taxon>
        <taxon>Actinomycetota</taxon>
        <taxon>Actinomycetes</taxon>
        <taxon>Micrococcales</taxon>
        <taxon>Brevibacteriaceae</taxon>
        <taxon>Brevibacterium</taxon>
    </lineage>
</organism>
<evidence type="ECO:0000313" key="7">
    <source>
        <dbReference type="Proteomes" id="UP000196581"/>
    </source>
</evidence>
<dbReference type="CDD" id="cd00038">
    <property type="entry name" value="CAP_ED"/>
    <property type="match status" value="1"/>
</dbReference>
<evidence type="ECO:0000313" key="6">
    <source>
        <dbReference type="EMBL" id="SLM99974.1"/>
    </source>
</evidence>
<evidence type="ECO:0000256" key="2">
    <source>
        <dbReference type="ARBA" id="ARBA00023125"/>
    </source>
</evidence>
<dbReference type="GO" id="GO:0003700">
    <property type="term" value="F:DNA-binding transcription factor activity"/>
    <property type="evidence" value="ECO:0007669"/>
    <property type="project" value="TreeGrafter"/>
</dbReference>
<evidence type="ECO:0000259" key="4">
    <source>
        <dbReference type="PROSITE" id="PS50042"/>
    </source>
</evidence>
<dbReference type="PROSITE" id="PS51063">
    <property type="entry name" value="HTH_CRP_2"/>
    <property type="match status" value="1"/>
</dbReference>
<dbReference type="PRINTS" id="PR00034">
    <property type="entry name" value="HTHCRP"/>
</dbReference>
<dbReference type="PANTHER" id="PTHR24567:SF28">
    <property type="entry name" value="LISTERIOLYSIN REGULATORY PROTEIN"/>
    <property type="match status" value="1"/>
</dbReference>
<dbReference type="PROSITE" id="PS50042">
    <property type="entry name" value="CNMP_BINDING_3"/>
    <property type="match status" value="1"/>
</dbReference>
<dbReference type="CDD" id="cd00092">
    <property type="entry name" value="HTH_CRP"/>
    <property type="match status" value="1"/>
</dbReference>
<sequence>MRRVPIFAGLTPEQQDLVASRARPMRLERGDVLHVAGARVGSMFVVHTGQIKLSRTMPNGRNRLLRVAQPGETVGEHAFLSGDTTAEEATALGDTQLCVFVHEDFAELVDDYPDIAMRMLRTLGDRLTRAEKDLTLGTLSVDIRLADFLLQLPLRQGTTAQVTLPLDKKDIASLLGTTPESLSRALARLTADGLIRVDNDAVTLVDPQALEDRVAEG</sequence>
<feature type="domain" description="HTH crp-type" evidence="5">
    <location>
        <begin position="139"/>
        <end position="208"/>
    </location>
</feature>
<dbReference type="InterPro" id="IPR018490">
    <property type="entry name" value="cNMP-bd_dom_sf"/>
</dbReference>
<evidence type="ECO:0000256" key="1">
    <source>
        <dbReference type="ARBA" id="ARBA00023015"/>
    </source>
</evidence>
<dbReference type="InterPro" id="IPR014710">
    <property type="entry name" value="RmlC-like_jellyroll"/>
</dbReference>
<dbReference type="Pfam" id="PF00027">
    <property type="entry name" value="cNMP_binding"/>
    <property type="match status" value="1"/>
</dbReference>
<keyword evidence="2" id="KW-0238">DNA-binding</keyword>
<dbReference type="InterPro" id="IPR036388">
    <property type="entry name" value="WH-like_DNA-bd_sf"/>
</dbReference>
<dbReference type="PANTHER" id="PTHR24567">
    <property type="entry name" value="CRP FAMILY TRANSCRIPTIONAL REGULATORY PROTEIN"/>
    <property type="match status" value="1"/>
</dbReference>
<keyword evidence="3" id="KW-0804">Transcription</keyword>
<dbReference type="InterPro" id="IPR036390">
    <property type="entry name" value="WH_DNA-bd_sf"/>
</dbReference>
<dbReference type="InterPro" id="IPR000595">
    <property type="entry name" value="cNMP-bd_dom"/>
</dbReference>
<dbReference type="Gene3D" id="2.60.120.10">
    <property type="entry name" value="Jelly Rolls"/>
    <property type="match status" value="1"/>
</dbReference>
<dbReference type="InterPro" id="IPR012318">
    <property type="entry name" value="HTH_CRP"/>
</dbReference>
<dbReference type="SMART" id="SM00419">
    <property type="entry name" value="HTH_CRP"/>
    <property type="match status" value="1"/>
</dbReference>
<dbReference type="Gene3D" id="1.10.10.10">
    <property type="entry name" value="Winged helix-like DNA-binding domain superfamily/Winged helix DNA-binding domain"/>
    <property type="match status" value="1"/>
</dbReference>
<dbReference type="GO" id="GO:0005829">
    <property type="term" value="C:cytosol"/>
    <property type="evidence" value="ECO:0007669"/>
    <property type="project" value="TreeGrafter"/>
</dbReference>
<keyword evidence="7" id="KW-1185">Reference proteome</keyword>
<reference evidence="7" key="1">
    <citation type="submission" date="2017-02" db="EMBL/GenBank/DDBJ databases">
        <authorList>
            <person name="Dridi B."/>
        </authorList>
    </citation>
    <scope>NUCLEOTIDE SEQUENCE [LARGE SCALE GENOMIC DNA]</scope>
    <source>
        <strain evidence="7">B Co 03.10</strain>
    </source>
</reference>
<dbReference type="SUPFAM" id="SSF51206">
    <property type="entry name" value="cAMP-binding domain-like"/>
    <property type="match status" value="1"/>
</dbReference>
<keyword evidence="1" id="KW-0805">Transcription regulation</keyword>
<proteinExistence type="predicted"/>
<name>A0A1X6XKZ0_9MICO</name>
<gene>
    <name evidence="6" type="ORF">FM105_11980</name>
</gene>
<protein>
    <submittedName>
        <fullName evidence="6">Transcriptional regulator, Crp/Fnr family</fullName>
    </submittedName>
</protein>
<feature type="domain" description="Cyclic nucleotide-binding" evidence="4">
    <location>
        <begin position="6"/>
        <end position="126"/>
    </location>
</feature>
<dbReference type="EMBL" id="FWFF01000019">
    <property type="protein sequence ID" value="SLM99974.1"/>
    <property type="molecule type" value="Genomic_DNA"/>
</dbReference>
<evidence type="ECO:0000259" key="5">
    <source>
        <dbReference type="PROSITE" id="PS51063"/>
    </source>
</evidence>
<evidence type="ECO:0000256" key="3">
    <source>
        <dbReference type="ARBA" id="ARBA00023163"/>
    </source>
</evidence>
<dbReference type="AlphaFoldDB" id="A0A1X6XKZ0"/>
<dbReference type="Pfam" id="PF13545">
    <property type="entry name" value="HTH_Crp_2"/>
    <property type="match status" value="1"/>
</dbReference>
<dbReference type="Proteomes" id="UP000196581">
    <property type="component" value="Unassembled WGS sequence"/>
</dbReference>
<dbReference type="InterPro" id="IPR050397">
    <property type="entry name" value="Env_Response_Regulators"/>
</dbReference>
<dbReference type="SMART" id="SM00100">
    <property type="entry name" value="cNMP"/>
    <property type="match status" value="1"/>
</dbReference>
<dbReference type="GO" id="GO:0003677">
    <property type="term" value="F:DNA binding"/>
    <property type="evidence" value="ECO:0007669"/>
    <property type="project" value="UniProtKB-KW"/>
</dbReference>
<accession>A0A1X6XKZ0</accession>
<dbReference type="SUPFAM" id="SSF46785">
    <property type="entry name" value="Winged helix' DNA-binding domain"/>
    <property type="match status" value="1"/>
</dbReference>